<sequence>MFSPLFEDPPSIKIPQVNDYVVVKLIAQRSIKYYVAVILSKTDDEIMVKFMRKSLGNKFAFPASDDIASVEIFEIVEILNQPSVNNRQQYTFNFDISKYKNMC</sequence>
<comment type="caution">
    <text evidence="1">The sequence shown here is derived from an EMBL/GenBank/DDBJ whole genome shotgun (WGS) entry which is preliminary data.</text>
</comment>
<reference evidence="1 2" key="1">
    <citation type="submission" date="2024-05" db="EMBL/GenBank/DDBJ databases">
        <title>Genetic variation in Jamaican populations of the coffee berry borer (Hypothenemus hampei).</title>
        <authorList>
            <person name="Errbii M."/>
            <person name="Myrie A."/>
        </authorList>
    </citation>
    <scope>NUCLEOTIDE SEQUENCE [LARGE SCALE GENOMIC DNA]</scope>
    <source>
        <strain evidence="1">JA-Hopewell-2020-01-JO</strain>
        <tissue evidence="1">Whole body</tissue>
    </source>
</reference>
<evidence type="ECO:0000313" key="2">
    <source>
        <dbReference type="Proteomes" id="UP001566132"/>
    </source>
</evidence>
<protein>
    <submittedName>
        <fullName evidence="1">Uncharacterized protein</fullName>
    </submittedName>
</protein>
<keyword evidence="2" id="KW-1185">Reference proteome</keyword>
<organism evidence="1 2">
    <name type="scientific">Hypothenemus hampei</name>
    <name type="common">Coffee berry borer</name>
    <dbReference type="NCBI Taxonomy" id="57062"/>
    <lineage>
        <taxon>Eukaryota</taxon>
        <taxon>Metazoa</taxon>
        <taxon>Ecdysozoa</taxon>
        <taxon>Arthropoda</taxon>
        <taxon>Hexapoda</taxon>
        <taxon>Insecta</taxon>
        <taxon>Pterygota</taxon>
        <taxon>Neoptera</taxon>
        <taxon>Endopterygota</taxon>
        <taxon>Coleoptera</taxon>
        <taxon>Polyphaga</taxon>
        <taxon>Cucujiformia</taxon>
        <taxon>Curculionidae</taxon>
        <taxon>Scolytinae</taxon>
        <taxon>Hypothenemus</taxon>
    </lineage>
</organism>
<accession>A0ABD1E242</accession>
<evidence type="ECO:0000313" key="1">
    <source>
        <dbReference type="EMBL" id="KAL1488410.1"/>
    </source>
</evidence>
<dbReference type="Proteomes" id="UP001566132">
    <property type="component" value="Unassembled WGS sequence"/>
</dbReference>
<dbReference type="AlphaFoldDB" id="A0ABD1E242"/>
<dbReference type="EMBL" id="JBDJPC010000014">
    <property type="protein sequence ID" value="KAL1488410.1"/>
    <property type="molecule type" value="Genomic_DNA"/>
</dbReference>
<name>A0ABD1E242_HYPHA</name>
<gene>
    <name evidence="1" type="ORF">ABEB36_014884</name>
</gene>
<proteinExistence type="predicted"/>